<dbReference type="Gene3D" id="3.30.390.50">
    <property type="entry name" value="CO dehydrogenase flavoprotein, C-terminal domain"/>
    <property type="match status" value="1"/>
</dbReference>
<dbReference type="Gene3D" id="3.30.43.10">
    <property type="entry name" value="Uridine Diphospho-n-acetylenolpyruvylglucosamine Reductase, domain 2"/>
    <property type="match status" value="1"/>
</dbReference>
<dbReference type="OrthoDB" id="9793944at2"/>
<dbReference type="Gene3D" id="3.30.465.10">
    <property type="match status" value="1"/>
</dbReference>
<protein>
    <submittedName>
        <fullName evidence="5">Carbon monoxide dehydrogenase medium chain</fullName>
        <ecNumber evidence="5">1.2.99.2</ecNumber>
    </submittedName>
</protein>
<dbReference type="InterPro" id="IPR016169">
    <property type="entry name" value="FAD-bd_PCMH_sub2"/>
</dbReference>
<dbReference type="Pfam" id="PF03450">
    <property type="entry name" value="CO_deh_flav_C"/>
    <property type="match status" value="1"/>
</dbReference>
<comment type="caution">
    <text evidence="5">The sequence shown here is derived from an EMBL/GenBank/DDBJ whole genome shotgun (WGS) entry which is preliminary data.</text>
</comment>
<keyword evidence="1" id="KW-0285">Flavoprotein</keyword>
<keyword evidence="3 5" id="KW-0560">Oxidoreductase</keyword>
<dbReference type="PANTHER" id="PTHR42659:SF2">
    <property type="entry name" value="XANTHINE DEHYDROGENASE SUBUNIT C-RELATED"/>
    <property type="match status" value="1"/>
</dbReference>
<dbReference type="PROSITE" id="PS51387">
    <property type="entry name" value="FAD_PCMH"/>
    <property type="match status" value="1"/>
</dbReference>
<gene>
    <name evidence="5" type="primary">cutM</name>
    <name evidence="5" type="ORF">BN12_240039</name>
</gene>
<dbReference type="InterPro" id="IPR051312">
    <property type="entry name" value="Diverse_Substr_Oxidored"/>
</dbReference>
<dbReference type="GO" id="GO:0016491">
    <property type="term" value="F:oxidoreductase activity"/>
    <property type="evidence" value="ECO:0007669"/>
    <property type="project" value="UniProtKB-KW"/>
</dbReference>
<sequence>MIPAQFDYVAPESVEDALAALAAAGDEAKVLAGGQSLLPVLRMRLNAPEVVVDLGRIPELREISDDGEAIVIGSMATHSAVVASDLVREHAALLARTVAEVADPQVRHRGTVGGALVHADPAGDVGAAALALDAEFTIVGPGGSTRTVAGADFFVDLFETAVGEGELLTRIRIPKHTGWGAHYEKFVRVAHQWSIVAVAATVRVEGGTIAEARVGLTNMGSTPLRARSVEEALVGRPATEDAVRAAAASAADGTNPPSDLNGDSDYRKHLATVLTRRAVLAAAQG</sequence>
<evidence type="ECO:0000313" key="6">
    <source>
        <dbReference type="Proteomes" id="UP000035721"/>
    </source>
</evidence>
<dbReference type="RefSeq" id="WP_048550593.1">
    <property type="nucleotide sequence ID" value="NZ_HF570958.1"/>
</dbReference>
<accession>A0A077M193</accession>
<proteinExistence type="predicted"/>
<dbReference type="InterPro" id="IPR016167">
    <property type="entry name" value="FAD-bd_PCMH_sub1"/>
</dbReference>
<evidence type="ECO:0000256" key="3">
    <source>
        <dbReference type="ARBA" id="ARBA00023002"/>
    </source>
</evidence>
<dbReference type="EMBL" id="CAJB01000157">
    <property type="protein sequence ID" value="CCH77970.1"/>
    <property type="molecule type" value="Genomic_DNA"/>
</dbReference>
<dbReference type="Proteomes" id="UP000035721">
    <property type="component" value="Unassembled WGS sequence"/>
</dbReference>
<dbReference type="SUPFAM" id="SSF56176">
    <property type="entry name" value="FAD-binding/transporter-associated domain-like"/>
    <property type="match status" value="1"/>
</dbReference>
<name>A0A077M193_9MICO</name>
<evidence type="ECO:0000256" key="1">
    <source>
        <dbReference type="ARBA" id="ARBA00022630"/>
    </source>
</evidence>
<evidence type="ECO:0000256" key="2">
    <source>
        <dbReference type="ARBA" id="ARBA00022827"/>
    </source>
</evidence>
<dbReference type="InterPro" id="IPR002346">
    <property type="entry name" value="Mopterin_DH_FAD-bd"/>
</dbReference>
<organism evidence="5 6">
    <name type="scientific">Nostocoides japonicum T1-X7</name>
    <dbReference type="NCBI Taxonomy" id="1194083"/>
    <lineage>
        <taxon>Bacteria</taxon>
        <taxon>Bacillati</taxon>
        <taxon>Actinomycetota</taxon>
        <taxon>Actinomycetes</taxon>
        <taxon>Micrococcales</taxon>
        <taxon>Intrasporangiaceae</taxon>
        <taxon>Nostocoides</taxon>
    </lineage>
</organism>
<evidence type="ECO:0000259" key="4">
    <source>
        <dbReference type="PROSITE" id="PS51387"/>
    </source>
</evidence>
<dbReference type="STRING" id="1194083.BN12_240039"/>
<dbReference type="AlphaFoldDB" id="A0A077M193"/>
<dbReference type="Pfam" id="PF00941">
    <property type="entry name" value="FAD_binding_5"/>
    <property type="match status" value="1"/>
</dbReference>
<reference evidence="5 6" key="1">
    <citation type="journal article" date="2013" name="ISME J.">
        <title>A metabolic model for members of the genus Tetrasphaera involved in enhanced biological phosphorus removal.</title>
        <authorList>
            <person name="Kristiansen R."/>
            <person name="Nguyen H.T.T."/>
            <person name="Saunders A.M."/>
            <person name="Nielsen J.L."/>
            <person name="Wimmer R."/>
            <person name="Le V.Q."/>
            <person name="McIlroy S.J."/>
            <person name="Petrovski S."/>
            <person name="Seviour R.J."/>
            <person name="Calteau A."/>
            <person name="Nielsen K.L."/>
            <person name="Nielsen P.H."/>
        </authorList>
    </citation>
    <scope>NUCLEOTIDE SEQUENCE [LARGE SCALE GENOMIC DNA]</scope>
    <source>
        <strain evidence="5 6">T1-X7</strain>
    </source>
</reference>
<dbReference type="InterPro" id="IPR036683">
    <property type="entry name" value="CO_DH_flav_C_dom_sf"/>
</dbReference>
<keyword evidence="6" id="KW-1185">Reference proteome</keyword>
<keyword evidence="2" id="KW-0274">FAD</keyword>
<dbReference type="EC" id="1.2.99.2" evidence="5"/>
<dbReference type="InterPro" id="IPR005107">
    <property type="entry name" value="CO_DH_flav_C"/>
</dbReference>
<evidence type="ECO:0000313" key="5">
    <source>
        <dbReference type="EMBL" id="CCH77970.1"/>
    </source>
</evidence>
<dbReference type="InterPro" id="IPR036318">
    <property type="entry name" value="FAD-bd_PCMH-like_sf"/>
</dbReference>
<dbReference type="GO" id="GO:0071949">
    <property type="term" value="F:FAD binding"/>
    <property type="evidence" value="ECO:0007669"/>
    <property type="project" value="InterPro"/>
</dbReference>
<feature type="domain" description="FAD-binding PCMH-type" evidence="4">
    <location>
        <begin position="1"/>
        <end position="178"/>
    </location>
</feature>
<dbReference type="SMART" id="SM01092">
    <property type="entry name" value="CO_deh_flav_C"/>
    <property type="match status" value="1"/>
</dbReference>
<dbReference type="InterPro" id="IPR016166">
    <property type="entry name" value="FAD-bd_PCMH"/>
</dbReference>
<dbReference type="SUPFAM" id="SSF55447">
    <property type="entry name" value="CO dehydrogenase flavoprotein C-terminal domain-like"/>
    <property type="match status" value="1"/>
</dbReference>
<dbReference type="PANTHER" id="PTHR42659">
    <property type="entry name" value="XANTHINE DEHYDROGENASE SUBUNIT C-RELATED"/>
    <property type="match status" value="1"/>
</dbReference>